<dbReference type="Pfam" id="PF06964">
    <property type="entry name" value="Alpha-L-AF_C"/>
    <property type="match status" value="1"/>
</dbReference>
<protein>
    <recommendedName>
        <fullName evidence="4">non-reducing end alpha-L-arabinofuranosidase</fullName>
        <ecNumber evidence="4">3.2.1.55</ecNumber>
    </recommendedName>
</protein>
<evidence type="ECO:0000256" key="4">
    <source>
        <dbReference type="ARBA" id="ARBA00012670"/>
    </source>
</evidence>
<organism evidence="10 11">
    <name type="scientific">Bifidobacterium tissieri</name>
    <dbReference type="NCBI Taxonomy" id="1630162"/>
    <lineage>
        <taxon>Bacteria</taxon>
        <taxon>Bacillati</taxon>
        <taxon>Actinomycetota</taxon>
        <taxon>Actinomycetes</taxon>
        <taxon>Bifidobacteriales</taxon>
        <taxon>Bifidobacteriaceae</taxon>
        <taxon>Bifidobacterium</taxon>
    </lineage>
</organism>
<dbReference type="EC" id="3.2.1.55" evidence="4"/>
<dbReference type="PANTHER" id="PTHR43576">
    <property type="entry name" value="ALPHA-L-ARABINOFURANOSIDASE C-RELATED"/>
    <property type="match status" value="1"/>
</dbReference>
<comment type="subunit">
    <text evidence="3">Homohexamer; trimer of dimers.</text>
</comment>
<dbReference type="AlphaFoldDB" id="A0A261FEW5"/>
<feature type="compositionally biased region" description="Low complexity" evidence="8">
    <location>
        <begin position="1"/>
        <end position="21"/>
    </location>
</feature>
<dbReference type="RefSeq" id="WP_094663898.1">
    <property type="nucleotide sequence ID" value="NZ_MWWV01000007.1"/>
</dbReference>
<proteinExistence type="inferred from homology"/>
<evidence type="ECO:0000256" key="1">
    <source>
        <dbReference type="ARBA" id="ARBA00001462"/>
    </source>
</evidence>
<accession>A0A261FEW5</accession>
<sequence length="544" mass="59108">MTQSSIQSSIQSSADQQDQQSNQEAAVPAAITINPAFAVAPVNNRLFGSFVEHLGRCVYTGIYEPGHPTADEHGFRQDVIDLVRELGVTTVRYPGGNFVSGYRWEDGVGPRDLRPRRLDLAWHSTETNAFGLHEMAEWLEKTGGNELMEAVNLGTRGLQETLDLLEYANIPGGTALSDARRANGHEQPFNIRMWCLGNEMDGPWQLGHKSAHDYGVLATEVARGMRQIDPDVELVVCGSSSHGMATFGEWERTVLEHAYDLVDFVSCHAYYKPENGDIASFLASGVDMDGFIRDVASTIDAVKARRKSTHDVAISFDEWNVWYAGGDASRTPEGVDNWPVAPRLLEDQYSALDAVVVGDLLITLLKNANRVHAASLAQLVNVIAPIMTEPGGPAWRQTIFYPFAAVAALAKGGTVLESRTDCGTYATAAYGDVSTIDSVTVRCADGSLAVFVTNRSLEMATELSVPIPESWLREDTAGSVAGVTAEARTLHDDDINARNVLDDQNRVTLQPNPTVRVESDSAGTAASVRVTLPPVSWTALHIIR</sequence>
<comment type="caution">
    <text evidence="10">The sequence shown here is derived from an EMBL/GenBank/DDBJ whole genome shotgun (WGS) entry which is preliminary data.</text>
</comment>
<evidence type="ECO:0000256" key="3">
    <source>
        <dbReference type="ARBA" id="ARBA00011165"/>
    </source>
</evidence>
<dbReference type="Pfam" id="PF22848">
    <property type="entry name" value="ASD1_dom"/>
    <property type="match status" value="1"/>
</dbReference>
<dbReference type="Gene3D" id="3.20.20.80">
    <property type="entry name" value="Glycosidases"/>
    <property type="match status" value="1"/>
</dbReference>
<gene>
    <name evidence="10" type="ORF">BTIS_1327</name>
</gene>
<dbReference type="InterPro" id="IPR017853">
    <property type="entry name" value="GH"/>
</dbReference>
<dbReference type="GO" id="GO:0000272">
    <property type="term" value="P:polysaccharide catabolic process"/>
    <property type="evidence" value="ECO:0007669"/>
    <property type="project" value="TreeGrafter"/>
</dbReference>
<evidence type="ECO:0000313" key="11">
    <source>
        <dbReference type="Proteomes" id="UP000216444"/>
    </source>
</evidence>
<keyword evidence="11" id="KW-1185">Reference proteome</keyword>
<dbReference type="SUPFAM" id="SSF51011">
    <property type="entry name" value="Glycosyl hydrolase domain"/>
    <property type="match status" value="1"/>
</dbReference>
<comment type="similarity">
    <text evidence="2">Belongs to the glycosyl hydrolase 51 family.</text>
</comment>
<evidence type="ECO:0000256" key="5">
    <source>
        <dbReference type="ARBA" id="ARBA00022801"/>
    </source>
</evidence>
<evidence type="ECO:0000256" key="2">
    <source>
        <dbReference type="ARBA" id="ARBA00007186"/>
    </source>
</evidence>
<evidence type="ECO:0000256" key="7">
    <source>
        <dbReference type="ARBA" id="ARBA00023295"/>
    </source>
</evidence>
<dbReference type="SUPFAM" id="SSF51445">
    <property type="entry name" value="(Trans)glycosidases"/>
    <property type="match status" value="1"/>
</dbReference>
<dbReference type="Gene3D" id="2.60.40.1180">
    <property type="entry name" value="Golgi alpha-mannosidase II"/>
    <property type="match status" value="1"/>
</dbReference>
<feature type="region of interest" description="Disordered" evidence="8">
    <location>
        <begin position="1"/>
        <end position="25"/>
    </location>
</feature>
<evidence type="ECO:0000259" key="9">
    <source>
        <dbReference type="SMART" id="SM00813"/>
    </source>
</evidence>
<keyword evidence="5" id="KW-0378">Hydrolase</keyword>
<dbReference type="InterPro" id="IPR055235">
    <property type="entry name" value="ASD1_cat"/>
</dbReference>
<dbReference type="GO" id="GO:0046373">
    <property type="term" value="P:L-arabinose metabolic process"/>
    <property type="evidence" value="ECO:0007669"/>
    <property type="project" value="InterPro"/>
</dbReference>
<reference evidence="10 11" key="1">
    <citation type="journal article" date="2017" name="BMC Genomics">
        <title>Comparative genomic and phylogenomic analyses of the Bifidobacteriaceae family.</title>
        <authorList>
            <person name="Lugli G.A."/>
            <person name="Milani C."/>
            <person name="Turroni F."/>
            <person name="Duranti S."/>
            <person name="Mancabelli L."/>
            <person name="Mangifesta M."/>
            <person name="Ferrario C."/>
            <person name="Modesto M."/>
            <person name="Mattarelli P."/>
            <person name="Jiri K."/>
            <person name="van Sinderen D."/>
            <person name="Ventura M."/>
        </authorList>
    </citation>
    <scope>NUCLEOTIDE SEQUENCE [LARGE SCALE GENOMIC DNA]</scope>
    <source>
        <strain evidence="10 11">DSM 100201</strain>
    </source>
</reference>
<dbReference type="Proteomes" id="UP000216444">
    <property type="component" value="Unassembled WGS sequence"/>
</dbReference>
<dbReference type="InterPro" id="IPR010720">
    <property type="entry name" value="Alpha-L-AF_C"/>
</dbReference>
<name>A0A261FEW5_9BIFI</name>
<comment type="catalytic activity">
    <reaction evidence="1">
        <text>Hydrolysis of terminal non-reducing alpha-L-arabinofuranoside residues in alpha-L-arabinosides.</text>
        <dbReference type="EC" id="3.2.1.55"/>
    </reaction>
</comment>
<dbReference type="SMART" id="SM00813">
    <property type="entry name" value="Alpha-L-AF_C"/>
    <property type="match status" value="1"/>
</dbReference>
<evidence type="ECO:0000256" key="8">
    <source>
        <dbReference type="SAM" id="MobiDB-lite"/>
    </source>
</evidence>
<dbReference type="EMBL" id="MWWV01000007">
    <property type="protein sequence ID" value="OZG57674.1"/>
    <property type="molecule type" value="Genomic_DNA"/>
</dbReference>
<evidence type="ECO:0000313" key="10">
    <source>
        <dbReference type="EMBL" id="OZG57674.1"/>
    </source>
</evidence>
<dbReference type="InterPro" id="IPR013780">
    <property type="entry name" value="Glyco_hydro_b"/>
</dbReference>
<evidence type="ECO:0000256" key="6">
    <source>
        <dbReference type="ARBA" id="ARBA00023277"/>
    </source>
</evidence>
<keyword evidence="7" id="KW-0326">Glycosidase</keyword>
<dbReference type="PANTHER" id="PTHR43576:SF3">
    <property type="entry name" value="ALPHA-L-ARABINOFURANOSIDASE C"/>
    <property type="match status" value="1"/>
</dbReference>
<dbReference type="GO" id="GO:0046556">
    <property type="term" value="F:alpha-L-arabinofuranosidase activity"/>
    <property type="evidence" value="ECO:0007669"/>
    <property type="project" value="UniProtKB-EC"/>
</dbReference>
<keyword evidence="6" id="KW-0119">Carbohydrate metabolism</keyword>
<feature type="domain" description="Alpha-L-arabinofuranosidase C-terminal" evidence="9">
    <location>
        <begin position="317"/>
        <end position="536"/>
    </location>
</feature>